<feature type="compositionally biased region" description="Basic and acidic residues" evidence="1">
    <location>
        <begin position="1"/>
        <end position="26"/>
    </location>
</feature>
<comment type="caution">
    <text evidence="2">The sequence shown here is derived from an EMBL/GenBank/DDBJ whole genome shotgun (WGS) entry which is preliminary data.</text>
</comment>
<gene>
    <name evidence="2" type="ORF">DY218_27410</name>
</gene>
<name>A0A372LY79_9ACTN</name>
<organism evidence="2 3">
    <name type="scientific">Streptomyces triticagri</name>
    <dbReference type="NCBI Taxonomy" id="2293568"/>
    <lineage>
        <taxon>Bacteria</taxon>
        <taxon>Bacillati</taxon>
        <taxon>Actinomycetota</taxon>
        <taxon>Actinomycetes</taxon>
        <taxon>Kitasatosporales</taxon>
        <taxon>Streptomycetaceae</taxon>
        <taxon>Streptomyces</taxon>
    </lineage>
</organism>
<protein>
    <submittedName>
        <fullName evidence="2">Uncharacterized protein</fullName>
    </submittedName>
</protein>
<feature type="region of interest" description="Disordered" evidence="1">
    <location>
        <begin position="1"/>
        <end position="29"/>
    </location>
</feature>
<reference evidence="2 3" key="1">
    <citation type="submission" date="2018-08" db="EMBL/GenBank/DDBJ databases">
        <title>Isolation, diversity and antifungal activity of Actinobacteria from wheat.</title>
        <authorList>
            <person name="Han C."/>
        </authorList>
    </citation>
    <scope>NUCLEOTIDE SEQUENCE [LARGE SCALE GENOMIC DNA]</scope>
    <source>
        <strain evidence="2 3">NEAU-YY421</strain>
    </source>
</reference>
<keyword evidence="3" id="KW-1185">Reference proteome</keyword>
<proteinExistence type="predicted"/>
<sequence>MENAMRETDLEIARQARTREADRRAAEAGAVNRAARCVCGCSGINHLDVMTDTALTGAPRIPCAVEGCTCDDLAYTSERADQGSDTPSAT</sequence>
<evidence type="ECO:0000313" key="2">
    <source>
        <dbReference type="EMBL" id="RFU83638.1"/>
    </source>
</evidence>
<accession>A0A372LY79</accession>
<dbReference type="Proteomes" id="UP000263094">
    <property type="component" value="Unassembled WGS sequence"/>
</dbReference>
<evidence type="ECO:0000313" key="3">
    <source>
        <dbReference type="Proteomes" id="UP000263094"/>
    </source>
</evidence>
<dbReference type="EMBL" id="QUAK01000194">
    <property type="protein sequence ID" value="RFU83638.1"/>
    <property type="molecule type" value="Genomic_DNA"/>
</dbReference>
<evidence type="ECO:0000256" key="1">
    <source>
        <dbReference type="SAM" id="MobiDB-lite"/>
    </source>
</evidence>
<dbReference type="AlphaFoldDB" id="A0A372LY79"/>